<reference evidence="1" key="1">
    <citation type="submission" date="2022-09" db="EMBL/GenBank/DDBJ databases">
        <title>The genome sequence of Rhodococcus aetherivorans N1.</title>
        <authorList>
            <person name="Jiang W."/>
        </authorList>
    </citation>
    <scope>NUCLEOTIDE SEQUENCE</scope>
    <source>
        <strain evidence="1">N1</strain>
        <plasmid evidence="1">pN1</plasmid>
    </source>
</reference>
<dbReference type="AlphaFoldDB" id="A0AA46NZ26"/>
<evidence type="ECO:0000313" key="2">
    <source>
        <dbReference type="Proteomes" id="UP001163947"/>
    </source>
</evidence>
<name>A0AA46NZ26_9NOCA</name>
<gene>
    <name evidence="1" type="ORF">OCS65_28630</name>
</gene>
<dbReference type="Proteomes" id="UP001163947">
    <property type="component" value="Plasmid pN1"/>
</dbReference>
<accession>A0AA46NZ26</accession>
<proteinExistence type="predicted"/>
<dbReference type="EMBL" id="CP106984">
    <property type="protein sequence ID" value="UYF97229.1"/>
    <property type="molecule type" value="Genomic_DNA"/>
</dbReference>
<protein>
    <submittedName>
        <fullName evidence="1">Uncharacterized protein</fullName>
    </submittedName>
</protein>
<keyword evidence="1" id="KW-0614">Plasmid</keyword>
<dbReference type="RefSeq" id="WP_263510496.1">
    <property type="nucleotide sequence ID" value="NZ_CP106984.1"/>
</dbReference>
<dbReference type="GeneID" id="83624473"/>
<sequence>MPSNRSLMNPAVASRAFGMKAAITAGEVLGRAFDRDDREGVWRRVNVYGSLQVVTELLARLDSAIISDTRMDVERAWVGALGLELREELEPLIAADHRGLISPRALMQCAREVILLAPDDDTFDPVSSDDLTRCLLGINTEHDHVSGQLEMPEITRFDAESVAQIESVLDGLSEEGLRELMRTFTVDEVATLAYEKPETIETLLPHLHDVWRRPWPQGTKVDRLAGGSPAMVFEAAFGVPFDDVLAFGRLIIDRAATGQVRFTTDEIRAAGVPDRVLAHVERHMVISLGDLRQSFRNQQAQGLVTAWSRFTVQRYPFVRLADGALVLLRAQMAAQRIFGDLPFFDLREELRTGTPRAGRQFEQAMNDIFEVRVGEGIRRIAAQPHLCDVVVATESVMQKAWTPPGASGPPSVCDFVMVRGRYCVVVDANNRRLIASLSEGQGDPDLLDGDIERNLLEHKFTQLASTIKLLADNGWPGDGSRITPDTIFVPLVVTPDAGLPYSEFVDFQVSERAHPLLSPAARYVAPPALITVMDLMILEGLADQMGGDPVKILADWRALAGRGIPIRLQNMLDLFGLPARPMPRRAVGRMRRLSDQLRDRLVPNA</sequence>
<evidence type="ECO:0000313" key="1">
    <source>
        <dbReference type="EMBL" id="UYF97229.1"/>
    </source>
</evidence>
<organism evidence="1 2">
    <name type="scientific">Rhodococcus aetherivorans</name>
    <dbReference type="NCBI Taxonomy" id="191292"/>
    <lineage>
        <taxon>Bacteria</taxon>
        <taxon>Bacillati</taxon>
        <taxon>Actinomycetota</taxon>
        <taxon>Actinomycetes</taxon>
        <taxon>Mycobacteriales</taxon>
        <taxon>Nocardiaceae</taxon>
        <taxon>Rhodococcus</taxon>
    </lineage>
</organism>
<geneLocation type="plasmid" evidence="1 2">
    <name>pN1</name>
</geneLocation>